<reference evidence="8 9" key="1">
    <citation type="submission" date="2018-06" db="EMBL/GenBank/DDBJ databases">
        <authorList>
            <consortium name="Pathogen Informatics"/>
            <person name="Doyle S."/>
        </authorList>
    </citation>
    <scope>NUCLEOTIDE SEQUENCE [LARGE SCALE GENOMIC DNA]</scope>
    <source>
        <strain evidence="8 9">NCTC11938</strain>
    </source>
</reference>
<dbReference type="PANTHER" id="PTHR43496">
    <property type="entry name" value="PROTEIN LPLB"/>
    <property type="match status" value="1"/>
</dbReference>
<evidence type="ECO:0000259" key="7">
    <source>
        <dbReference type="PROSITE" id="PS50928"/>
    </source>
</evidence>
<dbReference type="AlphaFoldDB" id="A0A379F097"/>
<evidence type="ECO:0000256" key="5">
    <source>
        <dbReference type="ARBA" id="ARBA00023136"/>
    </source>
</evidence>
<keyword evidence="4 6" id="KW-1133">Transmembrane helix</keyword>
<gene>
    <name evidence="8" type="ORF">NCTC11938_00242</name>
</gene>
<dbReference type="GO" id="GO:0055085">
    <property type="term" value="P:transmembrane transport"/>
    <property type="evidence" value="ECO:0007669"/>
    <property type="project" value="InterPro"/>
</dbReference>
<feature type="domain" description="ABC transmembrane type-1" evidence="7">
    <location>
        <begin position="71"/>
        <end position="153"/>
    </location>
</feature>
<keyword evidence="5 6" id="KW-0472">Membrane</keyword>
<dbReference type="Gene3D" id="1.10.3720.10">
    <property type="entry name" value="MetI-like"/>
    <property type="match status" value="1"/>
</dbReference>
<dbReference type="Proteomes" id="UP000254191">
    <property type="component" value="Unassembled WGS sequence"/>
</dbReference>
<evidence type="ECO:0000313" key="9">
    <source>
        <dbReference type="Proteomes" id="UP000254191"/>
    </source>
</evidence>
<name>A0A379F097_PROMI</name>
<dbReference type="EMBL" id="UGTS01000001">
    <property type="protein sequence ID" value="SUC12035.1"/>
    <property type="molecule type" value="Genomic_DNA"/>
</dbReference>
<evidence type="ECO:0000256" key="3">
    <source>
        <dbReference type="ARBA" id="ARBA00022692"/>
    </source>
</evidence>
<feature type="transmembrane region" description="Helical" evidence="6">
    <location>
        <begin position="23"/>
        <end position="42"/>
    </location>
</feature>
<evidence type="ECO:0000313" key="8">
    <source>
        <dbReference type="EMBL" id="SUC12035.1"/>
    </source>
</evidence>
<protein>
    <submittedName>
        <fullName evidence="8">ABC transporter permease protein</fullName>
    </submittedName>
</protein>
<proteinExistence type="predicted"/>
<keyword evidence="3 6" id="KW-0812">Transmembrane</keyword>
<evidence type="ECO:0000256" key="1">
    <source>
        <dbReference type="ARBA" id="ARBA00004429"/>
    </source>
</evidence>
<comment type="subcellular location">
    <subcellularLocation>
        <location evidence="1">Cell inner membrane</location>
        <topology evidence="1">Multi-pass membrane protein</topology>
    </subcellularLocation>
</comment>
<dbReference type="SUPFAM" id="SSF161098">
    <property type="entry name" value="MetI-like"/>
    <property type="match status" value="1"/>
</dbReference>
<feature type="transmembrane region" description="Helical" evidence="6">
    <location>
        <begin position="77"/>
        <end position="97"/>
    </location>
</feature>
<evidence type="ECO:0000256" key="4">
    <source>
        <dbReference type="ARBA" id="ARBA00022989"/>
    </source>
</evidence>
<dbReference type="InterPro" id="IPR000515">
    <property type="entry name" value="MetI-like"/>
</dbReference>
<sequence>MSVIVPTKSINRLDSLFVAGGKLFIICLLTLGVLLPLLAIFWRGFTPDISQGGGFQAAIDLFTSANFLWLVGNSISVSLSVAVITVPLAYLFAYALHRTLIPFKSLWRGISLLPLLAPSMLPGIALVYLFGNQGLLRSLLTEEYLWLLGISAW</sequence>
<dbReference type="InterPro" id="IPR035906">
    <property type="entry name" value="MetI-like_sf"/>
</dbReference>
<keyword evidence="2" id="KW-0997">Cell inner membrane</keyword>
<feature type="transmembrane region" description="Helical" evidence="6">
    <location>
        <begin position="109"/>
        <end position="130"/>
    </location>
</feature>
<evidence type="ECO:0000256" key="6">
    <source>
        <dbReference type="SAM" id="Phobius"/>
    </source>
</evidence>
<dbReference type="GO" id="GO:0005886">
    <property type="term" value="C:plasma membrane"/>
    <property type="evidence" value="ECO:0007669"/>
    <property type="project" value="UniProtKB-SubCell"/>
</dbReference>
<dbReference type="PANTHER" id="PTHR43496:SF1">
    <property type="entry name" value="POLYGALACTURONAN_RHAMNOGALACTURONAN TRANSPORT SYSTEM PERMEASE PROTEIN YTEP"/>
    <property type="match status" value="1"/>
</dbReference>
<keyword evidence="2" id="KW-1003">Cell membrane</keyword>
<dbReference type="PROSITE" id="PS50928">
    <property type="entry name" value="ABC_TM1"/>
    <property type="match status" value="1"/>
</dbReference>
<accession>A0A379F097</accession>
<organism evidence="8 9">
    <name type="scientific">Proteus mirabilis</name>
    <dbReference type="NCBI Taxonomy" id="584"/>
    <lineage>
        <taxon>Bacteria</taxon>
        <taxon>Pseudomonadati</taxon>
        <taxon>Pseudomonadota</taxon>
        <taxon>Gammaproteobacteria</taxon>
        <taxon>Enterobacterales</taxon>
        <taxon>Morganellaceae</taxon>
        <taxon>Proteus</taxon>
    </lineage>
</organism>
<evidence type="ECO:0000256" key="2">
    <source>
        <dbReference type="ARBA" id="ARBA00022519"/>
    </source>
</evidence>